<dbReference type="AlphaFoldDB" id="A0A9X3WJR5"/>
<accession>A0A9X3WJR5</accession>
<sequence length="240" mass="27573">MNIQASDGELGGVKDLYFDDKFWTIRYLVTDTRKWLPGKKVLLSPLSFDEVDIKNGKVNVLSTKDTVKNAPHQHEDKPVSKQVELDLAIYYGWPTYWSGAGPWSGYNDPYTLADSHSRGLVKDRMEMSDNGDQHLRSVNEIKGDFFGYRISAIDGEIGHVSNFIIDDNSWEITYLVVETKNILTGKFRLIAPKWINQIDWVEHRVFVDLTKEQVKQGADYDPSQSVPQDLEDRILQGYRK</sequence>
<evidence type="ECO:0000259" key="2">
    <source>
        <dbReference type="Pfam" id="PF05239"/>
    </source>
</evidence>
<dbReference type="InterPro" id="IPR011033">
    <property type="entry name" value="PRC_barrel-like_sf"/>
</dbReference>
<evidence type="ECO:0000313" key="3">
    <source>
        <dbReference type="EMBL" id="MDC3420980.1"/>
    </source>
</evidence>
<dbReference type="InterPro" id="IPR027275">
    <property type="entry name" value="PRC-brl_dom"/>
</dbReference>
<dbReference type="Proteomes" id="UP001145072">
    <property type="component" value="Unassembled WGS sequence"/>
</dbReference>
<dbReference type="GO" id="GO:0030077">
    <property type="term" value="C:plasma membrane light-harvesting complex"/>
    <property type="evidence" value="ECO:0007669"/>
    <property type="project" value="InterPro"/>
</dbReference>
<protein>
    <submittedName>
        <fullName evidence="3">PRC-barrel domain-containing protein</fullName>
    </submittedName>
</protein>
<evidence type="ECO:0000313" key="4">
    <source>
        <dbReference type="Proteomes" id="UP001145072"/>
    </source>
</evidence>
<dbReference type="Pfam" id="PF05239">
    <property type="entry name" value="PRC"/>
    <property type="match status" value="1"/>
</dbReference>
<feature type="region of interest" description="Disordered" evidence="1">
    <location>
        <begin position="217"/>
        <end position="240"/>
    </location>
</feature>
<keyword evidence="4" id="KW-1185">Reference proteome</keyword>
<dbReference type="EMBL" id="JAMQJZ010000008">
    <property type="protein sequence ID" value="MDC3420980.1"/>
    <property type="molecule type" value="Genomic_DNA"/>
</dbReference>
<name>A0A9X3WJR5_9BACI</name>
<comment type="caution">
    <text evidence="3">The sequence shown here is derived from an EMBL/GenBank/DDBJ whole genome shotgun (WGS) entry which is preliminary data.</text>
</comment>
<organism evidence="3 4">
    <name type="scientific">Aquibacillus koreensis</name>
    <dbReference type="NCBI Taxonomy" id="279446"/>
    <lineage>
        <taxon>Bacteria</taxon>
        <taxon>Bacillati</taxon>
        <taxon>Bacillota</taxon>
        <taxon>Bacilli</taxon>
        <taxon>Bacillales</taxon>
        <taxon>Bacillaceae</taxon>
        <taxon>Aquibacillus</taxon>
    </lineage>
</organism>
<feature type="domain" description="PRC-barrel" evidence="2">
    <location>
        <begin position="146"/>
        <end position="213"/>
    </location>
</feature>
<dbReference type="InterPro" id="IPR014747">
    <property type="entry name" value="Bac_photo_RC_H_C"/>
</dbReference>
<dbReference type="Gene3D" id="3.90.50.10">
    <property type="entry name" value="Photosynthetic Reaction Center, subunit H, domain 2"/>
    <property type="match status" value="2"/>
</dbReference>
<dbReference type="SUPFAM" id="SSF50346">
    <property type="entry name" value="PRC-barrel domain"/>
    <property type="match status" value="2"/>
</dbReference>
<proteinExistence type="predicted"/>
<dbReference type="GO" id="GO:0019684">
    <property type="term" value="P:photosynthesis, light reaction"/>
    <property type="evidence" value="ECO:0007669"/>
    <property type="project" value="InterPro"/>
</dbReference>
<gene>
    <name evidence="3" type="ORF">NC661_11425</name>
</gene>
<evidence type="ECO:0000256" key="1">
    <source>
        <dbReference type="SAM" id="MobiDB-lite"/>
    </source>
</evidence>
<reference evidence="3" key="1">
    <citation type="submission" date="2022-06" db="EMBL/GenBank/DDBJ databases">
        <title>Aquibacillus sp. a new bacterium isolated from soil saline samples.</title>
        <authorList>
            <person name="Galisteo C."/>
            <person name="De La Haba R."/>
            <person name="Sanchez-Porro C."/>
            <person name="Ventosa A."/>
        </authorList>
    </citation>
    <scope>NUCLEOTIDE SEQUENCE</scope>
    <source>
        <strain evidence="3">JCM 12387</strain>
    </source>
</reference>